<feature type="region of interest" description="Disordered" evidence="1">
    <location>
        <begin position="115"/>
        <end position="148"/>
    </location>
</feature>
<dbReference type="AlphaFoldDB" id="A0AAV1YIZ0"/>
<dbReference type="PANTHER" id="PTHR34379:SF6">
    <property type="entry name" value="PROTEIN 3F"/>
    <property type="match status" value="1"/>
</dbReference>
<feature type="transmembrane region" description="Helical" evidence="2">
    <location>
        <begin position="214"/>
        <end position="243"/>
    </location>
</feature>
<reference evidence="3 4" key="1">
    <citation type="submission" date="2024-03" db="EMBL/GenBank/DDBJ databases">
        <authorList>
            <person name="Martinez-Hernandez J."/>
        </authorList>
    </citation>
    <scope>NUCLEOTIDE SEQUENCE [LARGE SCALE GENOMIC DNA]</scope>
</reference>
<keyword evidence="4" id="KW-1185">Reference proteome</keyword>
<dbReference type="PANTHER" id="PTHR34379">
    <property type="entry name" value="OS07G0553800 PROTEIN"/>
    <property type="match status" value="1"/>
</dbReference>
<evidence type="ECO:0000256" key="2">
    <source>
        <dbReference type="SAM" id="Phobius"/>
    </source>
</evidence>
<sequence length="283" mass="32121">MESNNTRSKTRTKCCLFHCFRPNDETSYDPFATKPLQKDKTLDPLLTYIAVAEKERVAFPTILSSALKSCEERNENRVRNKVTYGFFRQALKDTLNETSWGKKITNLRRKRNKDNLSFKSVTNNLEGEGHKTSNTENKTTHQTNLNTSTSSMCSSSVFIQSSLTSSTTTSTSPGTKAWKSSSELYQPRPSVLVNEIVLKKQKQDEGYYGCNMSIFLPLIILVTLILWGRICAIVCTSIGFFLVSPRRRKPEALCGDTEFESVHHKKKIIMEGLLERKRSHSKG</sequence>
<gene>
    <name evidence="3" type="ORF">LLUT_LOCUS34852</name>
</gene>
<proteinExistence type="predicted"/>
<dbReference type="Proteomes" id="UP001497480">
    <property type="component" value="Unassembled WGS sequence"/>
</dbReference>
<name>A0AAV1YIZ0_LUPLU</name>
<evidence type="ECO:0000256" key="1">
    <source>
        <dbReference type="SAM" id="MobiDB-lite"/>
    </source>
</evidence>
<evidence type="ECO:0000313" key="3">
    <source>
        <dbReference type="EMBL" id="CAL0333792.1"/>
    </source>
</evidence>
<keyword evidence="2" id="KW-0812">Transmembrane</keyword>
<feature type="compositionally biased region" description="Polar residues" evidence="1">
    <location>
        <begin position="115"/>
        <end position="125"/>
    </location>
</feature>
<protein>
    <submittedName>
        <fullName evidence="3">Uncharacterized protein</fullName>
    </submittedName>
</protein>
<comment type="caution">
    <text evidence="3">The sequence shown here is derived from an EMBL/GenBank/DDBJ whole genome shotgun (WGS) entry which is preliminary data.</text>
</comment>
<dbReference type="EMBL" id="CAXHTB010000025">
    <property type="protein sequence ID" value="CAL0333792.1"/>
    <property type="molecule type" value="Genomic_DNA"/>
</dbReference>
<feature type="compositionally biased region" description="Polar residues" evidence="1">
    <location>
        <begin position="134"/>
        <end position="146"/>
    </location>
</feature>
<dbReference type="InterPro" id="IPR040411">
    <property type="entry name" value="At5g23160-like"/>
</dbReference>
<evidence type="ECO:0000313" key="4">
    <source>
        <dbReference type="Proteomes" id="UP001497480"/>
    </source>
</evidence>
<keyword evidence="2" id="KW-1133">Transmembrane helix</keyword>
<accession>A0AAV1YIZ0</accession>
<organism evidence="3 4">
    <name type="scientific">Lupinus luteus</name>
    <name type="common">European yellow lupine</name>
    <dbReference type="NCBI Taxonomy" id="3873"/>
    <lineage>
        <taxon>Eukaryota</taxon>
        <taxon>Viridiplantae</taxon>
        <taxon>Streptophyta</taxon>
        <taxon>Embryophyta</taxon>
        <taxon>Tracheophyta</taxon>
        <taxon>Spermatophyta</taxon>
        <taxon>Magnoliopsida</taxon>
        <taxon>eudicotyledons</taxon>
        <taxon>Gunneridae</taxon>
        <taxon>Pentapetalae</taxon>
        <taxon>rosids</taxon>
        <taxon>fabids</taxon>
        <taxon>Fabales</taxon>
        <taxon>Fabaceae</taxon>
        <taxon>Papilionoideae</taxon>
        <taxon>50 kb inversion clade</taxon>
        <taxon>genistoids sensu lato</taxon>
        <taxon>core genistoids</taxon>
        <taxon>Genisteae</taxon>
        <taxon>Lupinus</taxon>
    </lineage>
</organism>
<keyword evidence="2" id="KW-0472">Membrane</keyword>